<dbReference type="InterPro" id="IPR019302">
    <property type="entry name" value="CAP12/PCTIR_TIR_dom"/>
</dbReference>
<proteinExistence type="predicted"/>
<evidence type="ECO:0000313" key="3">
    <source>
        <dbReference type="Proteomes" id="UP001151002"/>
    </source>
</evidence>
<gene>
    <name evidence="2" type="ORF">OWR29_40380</name>
</gene>
<name>A0ABT4BCP5_9ACTN</name>
<keyword evidence="3" id="KW-1185">Reference proteome</keyword>
<dbReference type="Pfam" id="PF10137">
    <property type="entry name" value="CAP12-PCTIR_TIR"/>
    <property type="match status" value="1"/>
</dbReference>
<evidence type="ECO:0000313" key="2">
    <source>
        <dbReference type="EMBL" id="MCY1144289.1"/>
    </source>
</evidence>
<dbReference type="RefSeq" id="WP_267568860.1">
    <property type="nucleotide sequence ID" value="NZ_JAPNTZ010000019.1"/>
</dbReference>
<accession>A0ABT4BCP5</accession>
<feature type="domain" description="CD-NTase-associated protein 12/Pycsar effector protein TIR" evidence="1">
    <location>
        <begin position="5"/>
        <end position="124"/>
    </location>
</feature>
<reference evidence="2" key="1">
    <citation type="submission" date="2022-11" db="EMBL/GenBank/DDBJ databases">
        <authorList>
            <person name="Somphong A."/>
            <person name="Phongsopitanun W."/>
        </authorList>
    </citation>
    <scope>NUCLEOTIDE SEQUENCE</scope>
    <source>
        <strain evidence="2">Pm04-4</strain>
    </source>
</reference>
<evidence type="ECO:0000259" key="1">
    <source>
        <dbReference type="Pfam" id="PF10137"/>
    </source>
</evidence>
<protein>
    <submittedName>
        <fullName evidence="2">Nucleotide-binding protein</fullName>
    </submittedName>
</protein>
<organism evidence="2 3">
    <name type="scientific">Paractinoplanes pyxinae</name>
    <dbReference type="NCBI Taxonomy" id="2997416"/>
    <lineage>
        <taxon>Bacteria</taxon>
        <taxon>Bacillati</taxon>
        <taxon>Actinomycetota</taxon>
        <taxon>Actinomycetes</taxon>
        <taxon>Micromonosporales</taxon>
        <taxon>Micromonosporaceae</taxon>
        <taxon>Paractinoplanes</taxon>
    </lineage>
</organism>
<comment type="caution">
    <text evidence="2">The sequence shown here is derived from an EMBL/GenBank/DDBJ whole genome shotgun (WGS) entry which is preliminary data.</text>
</comment>
<sequence length="333" mass="37203">MDRPRVFIGSSTEGLDVADAVFQHLDQKATAKLWKHQLFMPGRYPLDVLMQEIRRNDFAILVATPDDEVVKRGITSPEMRDNLIFEFGLFSGALGSGRVFFVCPDSPRVDLPSDLLGIVSATYNADRITADASERTSAVHTACSSILEVIRQEWDRRTEQIGRLRNHGNAQAARRLHTVAATLRDTLFVLQRDAFTAFSDRAQFEQVKKRATGELDRVAESFGLDARTVGVEAHLDHLRAVTVAAVLDLPFPEELSAGRERVAGLGMKALDGLLQGGDPLRRARQEAERQVNDTLSDLGRRYAEWWGRHRDPVQAATSEMSDALFNMMSRELT</sequence>
<dbReference type="EMBL" id="JAPNTZ010000019">
    <property type="protein sequence ID" value="MCY1144289.1"/>
    <property type="molecule type" value="Genomic_DNA"/>
</dbReference>
<dbReference type="Proteomes" id="UP001151002">
    <property type="component" value="Unassembled WGS sequence"/>
</dbReference>